<evidence type="ECO:0000313" key="2">
    <source>
        <dbReference type="EMBL" id="GII42842.1"/>
    </source>
</evidence>
<dbReference type="RefSeq" id="WP_204078255.1">
    <property type="nucleotide sequence ID" value="NZ_BAABHI010000075.1"/>
</dbReference>
<keyword evidence="1" id="KW-1133">Transmembrane helix</keyword>
<gene>
    <name evidence="2" type="ORF">Pph01_78450</name>
</gene>
<keyword evidence="1" id="KW-0812">Transmembrane</keyword>
<evidence type="ECO:0000313" key="3">
    <source>
        <dbReference type="Proteomes" id="UP000622547"/>
    </source>
</evidence>
<feature type="transmembrane region" description="Helical" evidence="1">
    <location>
        <begin position="6"/>
        <end position="29"/>
    </location>
</feature>
<name>A0A8J3UDH5_9ACTN</name>
<dbReference type="AlphaFoldDB" id="A0A8J3UDH5"/>
<sequence>MTVVRDILAVIGALTVTGTAGILAIAWRFRRIEKHRYRTTRDFRALRPANQVAQDSRMWADYWTDHELPTTNPKEDR</sequence>
<comment type="caution">
    <text evidence="2">The sequence shown here is derived from an EMBL/GenBank/DDBJ whole genome shotgun (WGS) entry which is preliminary data.</text>
</comment>
<proteinExistence type="predicted"/>
<accession>A0A8J3UDH5</accession>
<keyword evidence="3" id="KW-1185">Reference proteome</keyword>
<organism evidence="2 3">
    <name type="scientific">Planotetraspora phitsanulokensis</name>
    <dbReference type="NCBI Taxonomy" id="575192"/>
    <lineage>
        <taxon>Bacteria</taxon>
        <taxon>Bacillati</taxon>
        <taxon>Actinomycetota</taxon>
        <taxon>Actinomycetes</taxon>
        <taxon>Streptosporangiales</taxon>
        <taxon>Streptosporangiaceae</taxon>
        <taxon>Planotetraspora</taxon>
    </lineage>
</organism>
<evidence type="ECO:0000256" key="1">
    <source>
        <dbReference type="SAM" id="Phobius"/>
    </source>
</evidence>
<keyword evidence="1" id="KW-0472">Membrane</keyword>
<protein>
    <submittedName>
        <fullName evidence="2">Uncharacterized protein</fullName>
    </submittedName>
</protein>
<reference evidence="2 3" key="1">
    <citation type="submission" date="2021-01" db="EMBL/GenBank/DDBJ databases">
        <title>Whole genome shotgun sequence of Planotetraspora phitsanulokensis NBRC 104273.</title>
        <authorList>
            <person name="Komaki H."/>
            <person name="Tamura T."/>
        </authorList>
    </citation>
    <scope>NUCLEOTIDE SEQUENCE [LARGE SCALE GENOMIC DNA]</scope>
    <source>
        <strain evidence="2 3">NBRC 104273</strain>
    </source>
</reference>
<dbReference type="EMBL" id="BOOP01000048">
    <property type="protein sequence ID" value="GII42842.1"/>
    <property type="molecule type" value="Genomic_DNA"/>
</dbReference>
<dbReference type="Proteomes" id="UP000622547">
    <property type="component" value="Unassembled WGS sequence"/>
</dbReference>